<comment type="caution">
    <text evidence="1">The sequence shown here is derived from an EMBL/GenBank/DDBJ whole genome shotgun (WGS) entry which is preliminary data.</text>
</comment>
<keyword evidence="2" id="KW-1185">Reference proteome</keyword>
<name>A0ACC3SX60_LIPKO</name>
<protein>
    <submittedName>
        <fullName evidence="1">Uncharacterized protein</fullName>
    </submittedName>
</protein>
<accession>A0ACC3SX60</accession>
<proteinExistence type="predicted"/>
<evidence type="ECO:0000313" key="1">
    <source>
        <dbReference type="EMBL" id="KAK9235880.1"/>
    </source>
</evidence>
<sequence>MEVNGQDEQSFQQPKTAIARVLCLCLMSFRSRPRDQQWRNAARSRLYLWKTSFDHTRSQIPEVELRKTPPDSGYTGSEYRSSEYTGSEYTGSEYPSSSEEESSTAKGRRVPTRSQAGCAPSDLMHRAESRDSSDSDSNQAVSGRKRAFSQVTSSPPTQGSGRQTDSQNNWSDRDRQLNDAKFCTQRCLLGLQQGGNLDDSCPNVKLHRQGRDGIRHPINAEILVQLLKLQLDEILDRNCTLLGICGAYLVPFKLTCAAYGYTVVGKGTTSGHWKEVSREAEVYQVLRKAQGSAVPVFLGTIDLAKVYFLHGAGEIRHMLLMAWGGESTAKLEQWPMLRREISGSKKEIHALGVMHQDLRPDNILWNAELGRALIIEEVTVQATGTRGKATL</sequence>
<dbReference type="Proteomes" id="UP001433508">
    <property type="component" value="Unassembled WGS sequence"/>
</dbReference>
<evidence type="ECO:0000313" key="2">
    <source>
        <dbReference type="Proteomes" id="UP001433508"/>
    </source>
</evidence>
<dbReference type="EMBL" id="MU971402">
    <property type="protein sequence ID" value="KAK9235880.1"/>
    <property type="molecule type" value="Genomic_DNA"/>
</dbReference>
<reference evidence="2" key="1">
    <citation type="journal article" date="2024" name="Front. Bioeng. Biotechnol.">
        <title>Genome-scale model development and genomic sequencing of the oleaginous clade Lipomyces.</title>
        <authorList>
            <person name="Czajka J.J."/>
            <person name="Han Y."/>
            <person name="Kim J."/>
            <person name="Mondo S.J."/>
            <person name="Hofstad B.A."/>
            <person name="Robles A."/>
            <person name="Haridas S."/>
            <person name="Riley R."/>
            <person name="LaButti K."/>
            <person name="Pangilinan J."/>
            <person name="Andreopoulos W."/>
            <person name="Lipzen A."/>
            <person name="Yan J."/>
            <person name="Wang M."/>
            <person name="Ng V."/>
            <person name="Grigoriev I.V."/>
            <person name="Spatafora J.W."/>
            <person name="Magnuson J.K."/>
            <person name="Baker S.E."/>
            <person name="Pomraning K.R."/>
        </authorList>
    </citation>
    <scope>NUCLEOTIDE SEQUENCE [LARGE SCALE GENOMIC DNA]</scope>
    <source>
        <strain evidence="2">CBS 7786</strain>
    </source>
</reference>
<gene>
    <name evidence="1" type="ORF">V1525DRAFT_242289</name>
</gene>
<organism evidence="1 2">
    <name type="scientific">Lipomyces kononenkoae</name>
    <name type="common">Yeast</name>
    <dbReference type="NCBI Taxonomy" id="34357"/>
    <lineage>
        <taxon>Eukaryota</taxon>
        <taxon>Fungi</taxon>
        <taxon>Dikarya</taxon>
        <taxon>Ascomycota</taxon>
        <taxon>Saccharomycotina</taxon>
        <taxon>Lipomycetes</taxon>
        <taxon>Lipomycetales</taxon>
        <taxon>Lipomycetaceae</taxon>
        <taxon>Lipomyces</taxon>
    </lineage>
</organism>